<name>A0A175W6L4_9PEZI</name>
<dbReference type="EMBL" id="LCTW02000089">
    <property type="protein sequence ID" value="KXX79366.1"/>
    <property type="molecule type" value="Genomic_DNA"/>
</dbReference>
<dbReference type="OrthoDB" id="4566292at2759"/>
<reference evidence="2 3" key="1">
    <citation type="journal article" date="2016" name="Genome Announc.">
        <title>Genome Sequence of Madurella mycetomatis mm55, Isolated from a Human Mycetoma Case in Sudan.</title>
        <authorList>
            <person name="Smit S."/>
            <person name="Derks M.F."/>
            <person name="Bervoets S."/>
            <person name="Fahal A."/>
            <person name="van Leeuwen W."/>
            <person name="van Belkum A."/>
            <person name="van de Sande W.W."/>
        </authorList>
    </citation>
    <scope>NUCLEOTIDE SEQUENCE [LARGE SCALE GENOMIC DNA]</scope>
    <source>
        <strain evidence="3">mm55</strain>
    </source>
</reference>
<keyword evidence="3" id="KW-1185">Reference proteome</keyword>
<organism evidence="2 3">
    <name type="scientific">Madurella mycetomatis</name>
    <dbReference type="NCBI Taxonomy" id="100816"/>
    <lineage>
        <taxon>Eukaryota</taxon>
        <taxon>Fungi</taxon>
        <taxon>Dikarya</taxon>
        <taxon>Ascomycota</taxon>
        <taxon>Pezizomycotina</taxon>
        <taxon>Sordariomycetes</taxon>
        <taxon>Sordariomycetidae</taxon>
        <taxon>Sordariales</taxon>
        <taxon>Sordariales incertae sedis</taxon>
        <taxon>Madurella</taxon>
    </lineage>
</organism>
<dbReference type="AlphaFoldDB" id="A0A175W6L4"/>
<evidence type="ECO:0000313" key="2">
    <source>
        <dbReference type="EMBL" id="KXX79366.1"/>
    </source>
</evidence>
<protein>
    <submittedName>
        <fullName evidence="2">Uncharacterized protein</fullName>
    </submittedName>
</protein>
<evidence type="ECO:0000313" key="3">
    <source>
        <dbReference type="Proteomes" id="UP000078237"/>
    </source>
</evidence>
<proteinExistence type="predicted"/>
<feature type="signal peptide" evidence="1">
    <location>
        <begin position="1"/>
        <end position="19"/>
    </location>
</feature>
<dbReference type="Proteomes" id="UP000078237">
    <property type="component" value="Unassembled WGS sequence"/>
</dbReference>
<accession>A0A175W6L4</accession>
<gene>
    <name evidence="2" type="ORF">MMYC01_204700</name>
</gene>
<keyword evidence="1" id="KW-0732">Signal</keyword>
<comment type="caution">
    <text evidence="2">The sequence shown here is derived from an EMBL/GenBank/DDBJ whole genome shotgun (WGS) entry which is preliminary data.</text>
</comment>
<feature type="chain" id="PRO_5008043687" evidence="1">
    <location>
        <begin position="20"/>
        <end position="347"/>
    </location>
</feature>
<sequence>MKLVLLPTVVLASLGASQSLISVRPSKPDLRLGEILDPVIGFLECSKGDATVRALCSVVSHRVSAALAAARIRVDRSGILFVYDDPADRKIDTGHSCTVTASVQHTHADAKLLADASLDFSGNPLAVSDPALFVAELPVELGARVDVKQRFGTRVLGSCASLGSDSFVVSGGLQTRARVAILFTFAPALVRTDAGGDYVFTIRPIVKVAAQLENTDIDFNISGVSFLSGLLTAVLGGTSSVFKAVTHLLKGDSLGSVWADIKRSVIDAAVGGVLSIPFDLLDNVVELLAQSYVDEKQGSVAQEYSGELEKRLRTLVSNALGLDANGERNFVIRKEVVDLGYSVIADN</sequence>
<evidence type="ECO:0000256" key="1">
    <source>
        <dbReference type="SAM" id="SignalP"/>
    </source>
</evidence>
<dbReference type="VEuPathDB" id="FungiDB:MMYC01_204700"/>